<reference evidence="2 3" key="1">
    <citation type="submission" date="2017-10" db="EMBL/GenBank/DDBJ databases">
        <title>Frigbacter circumglobatus gen. nov. sp. nov., isolated from sediment cultured in situ.</title>
        <authorList>
            <person name="Zhao Z."/>
        </authorList>
    </citation>
    <scope>NUCLEOTIDE SEQUENCE [LARGE SCALE GENOMIC DNA]</scope>
    <source>
        <strain evidence="2 3">ZYL</strain>
    </source>
</reference>
<evidence type="ECO:0000313" key="2">
    <source>
        <dbReference type="EMBL" id="PHZ86390.1"/>
    </source>
</evidence>
<name>A0A2G4YVW9_9PROT</name>
<organism evidence="2 3">
    <name type="scientific">Paremcibacter congregatus</name>
    <dbReference type="NCBI Taxonomy" id="2043170"/>
    <lineage>
        <taxon>Bacteria</taxon>
        <taxon>Pseudomonadati</taxon>
        <taxon>Pseudomonadota</taxon>
        <taxon>Alphaproteobacteria</taxon>
        <taxon>Emcibacterales</taxon>
        <taxon>Emcibacteraceae</taxon>
        <taxon>Paremcibacter</taxon>
    </lineage>
</organism>
<dbReference type="Proteomes" id="UP000229730">
    <property type="component" value="Unassembled WGS sequence"/>
</dbReference>
<dbReference type="OrthoDB" id="9804448at2"/>
<keyword evidence="3" id="KW-1185">Reference proteome</keyword>
<dbReference type="Pfam" id="PF00144">
    <property type="entry name" value="Beta-lactamase"/>
    <property type="match status" value="1"/>
</dbReference>
<dbReference type="InterPro" id="IPR001466">
    <property type="entry name" value="Beta-lactam-related"/>
</dbReference>
<dbReference type="InParanoid" id="A0A2G4YVW9"/>
<dbReference type="RefSeq" id="WP_099470767.1">
    <property type="nucleotide sequence ID" value="NZ_CP041025.1"/>
</dbReference>
<dbReference type="Gene3D" id="3.40.710.10">
    <property type="entry name" value="DD-peptidase/beta-lactamase superfamily"/>
    <property type="match status" value="1"/>
</dbReference>
<evidence type="ECO:0000313" key="3">
    <source>
        <dbReference type="Proteomes" id="UP000229730"/>
    </source>
</evidence>
<feature type="domain" description="Beta-lactamase-related" evidence="1">
    <location>
        <begin position="39"/>
        <end position="354"/>
    </location>
</feature>
<gene>
    <name evidence="2" type="ORF">CRD36_00415</name>
</gene>
<dbReference type="PROSITE" id="PS51257">
    <property type="entry name" value="PROKAR_LIPOPROTEIN"/>
    <property type="match status" value="1"/>
</dbReference>
<protein>
    <submittedName>
        <fullName evidence="2">Penicillin-binding protein</fullName>
    </submittedName>
</protein>
<dbReference type="AlphaFoldDB" id="A0A2G4YVW9"/>
<dbReference type="InterPro" id="IPR050491">
    <property type="entry name" value="AmpC-like"/>
</dbReference>
<dbReference type="EMBL" id="PDEM01000007">
    <property type="protein sequence ID" value="PHZ86390.1"/>
    <property type="molecule type" value="Genomic_DNA"/>
</dbReference>
<accession>A0A2G4YVW9</accession>
<dbReference type="SUPFAM" id="SSF56601">
    <property type="entry name" value="beta-lactamase/transpeptidase-like"/>
    <property type="match status" value="1"/>
</dbReference>
<dbReference type="PANTHER" id="PTHR46825:SF9">
    <property type="entry name" value="BETA-LACTAMASE-RELATED DOMAIN-CONTAINING PROTEIN"/>
    <property type="match status" value="1"/>
</dbReference>
<comment type="caution">
    <text evidence="2">The sequence shown here is derived from an EMBL/GenBank/DDBJ whole genome shotgun (WGS) entry which is preliminary data.</text>
</comment>
<dbReference type="PANTHER" id="PTHR46825">
    <property type="entry name" value="D-ALANYL-D-ALANINE-CARBOXYPEPTIDASE/ENDOPEPTIDASE AMPH"/>
    <property type="match status" value="1"/>
</dbReference>
<dbReference type="InterPro" id="IPR012338">
    <property type="entry name" value="Beta-lactam/transpept-like"/>
</dbReference>
<sequence length="490" mass="55053">MRINMFHRGLMAGTALLIASCAQSPSKNINTEFNSVTIDKVFKDIKDDTPGCILGVIKDGALVFQKGYGLANLEHSIPITTDTVFRIASTSKQFTAMSTIILAEEGQISLDDNIRKYVPEMPDYGKIITIRNLINHTSGIRDFLTLFFLKGFKDQDYYTEVEFLEMLARQKELDFTPGEKMSYSNSGYILQSIIIQRVTGKTLAEYAKEKIFDPLKMKNTHFHNDIKHLVKNRAYGYWPDKKGGYNVGGTPQELIGDGGVFTTIADLALYDLDFYEGKVWRPAVKEQMITPGVLNDGSPAAFFPDIFYAGGLIIGKQRGLPYVRHAGQFAGFITDFIRFPEQKLSVTALCNGGDLDAVGFTGKVSDIFLESHYIEAKSSQEKETTEKQVNQKKISSETLNAISGKYYNSDLDVIYKIVKNGKTFDLLIGKRPTKITFEELNLPVFDLGDDVLGNEYIKIKIIRDKEGQVTALNFTDFSVVKNLYFERVNK</sequence>
<proteinExistence type="predicted"/>
<evidence type="ECO:0000259" key="1">
    <source>
        <dbReference type="Pfam" id="PF00144"/>
    </source>
</evidence>